<evidence type="ECO:0008006" key="4">
    <source>
        <dbReference type="Google" id="ProtNLM"/>
    </source>
</evidence>
<evidence type="ECO:0000256" key="1">
    <source>
        <dbReference type="SAM" id="Phobius"/>
    </source>
</evidence>
<dbReference type="AlphaFoldDB" id="A0A3N4IX18"/>
<reference evidence="2 3" key="1">
    <citation type="journal article" date="2018" name="Nat. Ecol. Evol.">
        <title>Pezizomycetes genomes reveal the molecular basis of ectomycorrhizal truffle lifestyle.</title>
        <authorList>
            <person name="Murat C."/>
            <person name="Payen T."/>
            <person name="Noel B."/>
            <person name="Kuo A."/>
            <person name="Morin E."/>
            <person name="Chen J."/>
            <person name="Kohler A."/>
            <person name="Krizsan K."/>
            <person name="Balestrini R."/>
            <person name="Da Silva C."/>
            <person name="Montanini B."/>
            <person name="Hainaut M."/>
            <person name="Levati E."/>
            <person name="Barry K.W."/>
            <person name="Belfiori B."/>
            <person name="Cichocki N."/>
            <person name="Clum A."/>
            <person name="Dockter R.B."/>
            <person name="Fauchery L."/>
            <person name="Guy J."/>
            <person name="Iotti M."/>
            <person name="Le Tacon F."/>
            <person name="Lindquist E.A."/>
            <person name="Lipzen A."/>
            <person name="Malagnac F."/>
            <person name="Mello A."/>
            <person name="Molinier V."/>
            <person name="Miyauchi S."/>
            <person name="Poulain J."/>
            <person name="Riccioni C."/>
            <person name="Rubini A."/>
            <person name="Sitrit Y."/>
            <person name="Splivallo R."/>
            <person name="Traeger S."/>
            <person name="Wang M."/>
            <person name="Zifcakova L."/>
            <person name="Wipf D."/>
            <person name="Zambonelli A."/>
            <person name="Paolocci F."/>
            <person name="Nowrousian M."/>
            <person name="Ottonello S."/>
            <person name="Baldrian P."/>
            <person name="Spatafora J.W."/>
            <person name="Henrissat B."/>
            <person name="Nagy L.G."/>
            <person name="Aury J.M."/>
            <person name="Wincker P."/>
            <person name="Grigoriev I.V."/>
            <person name="Bonfante P."/>
            <person name="Martin F.M."/>
        </authorList>
    </citation>
    <scope>NUCLEOTIDE SEQUENCE [LARGE SCALE GENOMIC DNA]</scope>
    <source>
        <strain evidence="2 3">120613-1</strain>
    </source>
</reference>
<keyword evidence="1" id="KW-0472">Membrane</keyword>
<keyword evidence="1" id="KW-0812">Transmembrane</keyword>
<protein>
    <recommendedName>
        <fullName evidence="4">Cytochrome P450</fullName>
    </recommendedName>
</protein>
<dbReference type="EMBL" id="ML120652">
    <property type="protein sequence ID" value="RPA88851.1"/>
    <property type="molecule type" value="Genomic_DNA"/>
</dbReference>
<accession>A0A3N4IX18</accession>
<feature type="transmembrane region" description="Helical" evidence="1">
    <location>
        <begin position="15"/>
        <end position="33"/>
    </location>
</feature>
<organism evidence="2 3">
    <name type="scientific">Choiromyces venosus 120613-1</name>
    <dbReference type="NCBI Taxonomy" id="1336337"/>
    <lineage>
        <taxon>Eukaryota</taxon>
        <taxon>Fungi</taxon>
        <taxon>Dikarya</taxon>
        <taxon>Ascomycota</taxon>
        <taxon>Pezizomycotina</taxon>
        <taxon>Pezizomycetes</taxon>
        <taxon>Pezizales</taxon>
        <taxon>Tuberaceae</taxon>
        <taxon>Choiromyces</taxon>
    </lineage>
</organism>
<dbReference type="Proteomes" id="UP000276215">
    <property type="component" value="Unassembled WGS sequence"/>
</dbReference>
<proteinExistence type="predicted"/>
<keyword evidence="1" id="KW-1133">Transmembrane helix</keyword>
<keyword evidence="3" id="KW-1185">Reference proteome</keyword>
<sequence>MPVENFTDVILPWETVVFLLIKLPGLYIVYGSFARQGLALRLPPGPPTLPIIGNIHQLPPTNLSSSM</sequence>
<gene>
    <name evidence="2" type="ORF">L873DRAFT_1823923</name>
</gene>
<evidence type="ECO:0000313" key="2">
    <source>
        <dbReference type="EMBL" id="RPA88851.1"/>
    </source>
</evidence>
<name>A0A3N4IX18_9PEZI</name>
<evidence type="ECO:0000313" key="3">
    <source>
        <dbReference type="Proteomes" id="UP000276215"/>
    </source>
</evidence>